<dbReference type="Gene3D" id="2.60.40.380">
    <property type="entry name" value="Purple acid phosphatase-like, N-terminal"/>
    <property type="match status" value="1"/>
</dbReference>
<dbReference type="Pfam" id="PF09423">
    <property type="entry name" value="PhoD"/>
    <property type="match status" value="1"/>
</dbReference>
<dbReference type="SUPFAM" id="SSF56300">
    <property type="entry name" value="Metallo-dependent phosphatases"/>
    <property type="match status" value="1"/>
</dbReference>
<dbReference type="Pfam" id="PF16655">
    <property type="entry name" value="PhoD_N"/>
    <property type="match status" value="1"/>
</dbReference>
<dbReference type="InterPro" id="IPR038607">
    <property type="entry name" value="PhoD-like_sf"/>
</dbReference>
<feature type="domain" description="PhoD-like phosphatase metallophosphatase" evidence="1">
    <location>
        <begin position="150"/>
        <end position="555"/>
    </location>
</feature>
<evidence type="ECO:0000313" key="4">
    <source>
        <dbReference type="Proteomes" id="UP000281084"/>
    </source>
</evidence>
<accession>A0A3A8FZE1</accession>
<dbReference type="InterPro" id="IPR029052">
    <property type="entry name" value="Metallo-depent_PP-like"/>
</dbReference>
<dbReference type="PROSITE" id="PS51257">
    <property type="entry name" value="PROKAR_LIPOPROTEIN"/>
    <property type="match status" value="1"/>
</dbReference>
<dbReference type="PANTHER" id="PTHR43606">
    <property type="entry name" value="PHOSPHATASE, PUTATIVE (AFU_ORTHOLOGUE AFUA_6G08710)-RELATED"/>
    <property type="match status" value="1"/>
</dbReference>
<dbReference type="PANTHER" id="PTHR43606:SF2">
    <property type="entry name" value="ALKALINE PHOSPHATASE FAMILY PROTEIN (AFU_ORTHOLOGUE AFUA_5G03860)"/>
    <property type="match status" value="1"/>
</dbReference>
<name>A0A3A8FZE1_9GAMM</name>
<evidence type="ECO:0000259" key="2">
    <source>
        <dbReference type="Pfam" id="PF16655"/>
    </source>
</evidence>
<sequence length="592" mass="66170">MKPILNRRELIQRALAGVSAVSLPIGLTACGSDDASDASNTIALQFLHGVASGDPLQDRVILWTRVTVADVNLRLELDWEIATDSEFKNIQNRGKAQTSSADDFTVKVDADKLKANQNYYYRFKFGAVISAVGRTKTLAEPSTALEQVRFAVCSCSNYPAGYFHVYKEMATLDVDAVLHLGDYIYEYGQGGYATEDAKALGREFASDNSQEILNLSDYRKRYALYRLDPDLQALHQRHPFVVIWDDHELSNDTWLDGAENHQANEGSFAERKAVALQAYFEWMPIRAKSAEDHLHIYRQFNYGNLVQLNMLDTRILARSEQLDYANYMTAVGGLESAKFTSDLYNSSRTLMGAEQFAWLNTSLANSQAKWNVLGQQVLMAKMLIPAEVLTILAKVQSGTAGATELAAIKQMITELSAIKIQYLTDPSKLTTQQLTRIQTVLPYNLDAWDGYAYEREVLYGMLQKLKKQVVVLAGDTHNAWYSTLYAQNGQQAGLELATSSVSSPGMEKYLQISPTDLHSFEQAFALLIDELQYCNLSQRGYLLVEFKQTAVNANWVFVDTVKNKNYQIDSTTAKAVSFDSNFKTVVTVAKSA</sequence>
<proteinExistence type="predicted"/>
<organism evidence="3 4">
    <name type="scientific">Acinetobacter cumulans</name>
    <dbReference type="NCBI Taxonomy" id="2136182"/>
    <lineage>
        <taxon>Bacteria</taxon>
        <taxon>Pseudomonadati</taxon>
        <taxon>Pseudomonadota</taxon>
        <taxon>Gammaproteobacteria</taxon>
        <taxon>Moraxellales</taxon>
        <taxon>Moraxellaceae</taxon>
        <taxon>Acinetobacter</taxon>
    </lineage>
</organism>
<evidence type="ECO:0000259" key="1">
    <source>
        <dbReference type="Pfam" id="PF09423"/>
    </source>
</evidence>
<dbReference type="CDD" id="cd07389">
    <property type="entry name" value="MPP_PhoD"/>
    <property type="match status" value="1"/>
</dbReference>
<dbReference type="EMBL" id="RAXZ01000015">
    <property type="protein sequence ID" value="RKG51549.1"/>
    <property type="molecule type" value="Genomic_DNA"/>
</dbReference>
<dbReference type="InterPro" id="IPR052900">
    <property type="entry name" value="Phospholipid_Metab_Enz"/>
</dbReference>
<dbReference type="RefSeq" id="WP_120367766.1">
    <property type="nucleotide sequence ID" value="NZ_RAXZ01000015.1"/>
</dbReference>
<feature type="domain" description="Phospholipase D N-terminal" evidence="2">
    <location>
        <begin position="48"/>
        <end position="137"/>
    </location>
</feature>
<dbReference type="Gene3D" id="3.60.21.70">
    <property type="entry name" value="PhoD-like phosphatase"/>
    <property type="match status" value="1"/>
</dbReference>
<dbReference type="InterPro" id="IPR018946">
    <property type="entry name" value="PhoD-like_MPP"/>
</dbReference>
<dbReference type="Proteomes" id="UP000281084">
    <property type="component" value="Unassembled WGS sequence"/>
</dbReference>
<dbReference type="InterPro" id="IPR032093">
    <property type="entry name" value="PhoD_N"/>
</dbReference>
<gene>
    <name evidence="3" type="ORF">D7V64_11440</name>
</gene>
<dbReference type="AlphaFoldDB" id="A0A3A8FZE1"/>
<reference evidence="3 4" key="1">
    <citation type="submission" date="2018-09" db="EMBL/GenBank/DDBJ databases">
        <title>The draft genome of Acinetobacter spp. strains.</title>
        <authorList>
            <person name="Qin J."/>
            <person name="Feng Y."/>
            <person name="Zong Z."/>
        </authorList>
    </citation>
    <scope>NUCLEOTIDE SEQUENCE [LARGE SCALE GENOMIC DNA]</scope>
    <source>
        <strain evidence="3 4">WCHAc060002</strain>
    </source>
</reference>
<comment type="caution">
    <text evidence="3">The sequence shown here is derived from an EMBL/GenBank/DDBJ whole genome shotgun (WGS) entry which is preliminary data.</text>
</comment>
<protein>
    <submittedName>
        <fullName evidence="3">Alkaline phosphatase</fullName>
    </submittedName>
</protein>
<evidence type="ECO:0000313" key="3">
    <source>
        <dbReference type="EMBL" id="RKG51549.1"/>
    </source>
</evidence>